<organism evidence="1">
    <name type="scientific">Medicago truncatula</name>
    <name type="common">Barrel medic</name>
    <name type="synonym">Medicago tribuloides</name>
    <dbReference type="NCBI Taxonomy" id="3880"/>
    <lineage>
        <taxon>Eukaryota</taxon>
        <taxon>Viridiplantae</taxon>
        <taxon>Streptophyta</taxon>
        <taxon>Embryophyta</taxon>
        <taxon>Tracheophyta</taxon>
        <taxon>Spermatophyta</taxon>
        <taxon>Magnoliopsida</taxon>
        <taxon>eudicotyledons</taxon>
        <taxon>Gunneridae</taxon>
        <taxon>Pentapetalae</taxon>
        <taxon>rosids</taxon>
        <taxon>fabids</taxon>
        <taxon>Fabales</taxon>
        <taxon>Fabaceae</taxon>
        <taxon>Papilionoideae</taxon>
        <taxon>50 kb inversion clade</taxon>
        <taxon>NPAAA clade</taxon>
        <taxon>Hologalegina</taxon>
        <taxon>IRL clade</taxon>
        <taxon>Trifolieae</taxon>
        <taxon>Medicago</taxon>
    </lineage>
</organism>
<dbReference type="AlphaFoldDB" id="A0A396HTB0"/>
<evidence type="ECO:0000313" key="1">
    <source>
        <dbReference type="EMBL" id="RHN56579.1"/>
    </source>
</evidence>
<gene>
    <name evidence="1" type="ORF">MtrunA17_Chr5g0430991</name>
</gene>
<dbReference type="Proteomes" id="UP000265566">
    <property type="component" value="Chromosome 5"/>
</dbReference>
<protein>
    <submittedName>
        <fullName evidence="1">Uncharacterized protein</fullName>
    </submittedName>
</protein>
<dbReference type="EMBL" id="PSQE01000005">
    <property type="protein sequence ID" value="RHN56579.1"/>
    <property type="molecule type" value="Genomic_DNA"/>
</dbReference>
<sequence>MNLSILSVLLLSFQQKKSPSNKLRPKIYDGKRASQYAYPRPNQTVRPLFSILVQNHLHILNDIPYETHV</sequence>
<dbReference type="Gramene" id="rna32005">
    <property type="protein sequence ID" value="RHN56579.1"/>
    <property type="gene ID" value="gene32005"/>
</dbReference>
<comment type="caution">
    <text evidence="1">The sequence shown here is derived from an EMBL/GenBank/DDBJ whole genome shotgun (WGS) entry which is preliminary data.</text>
</comment>
<reference evidence="1" key="1">
    <citation type="journal article" date="2018" name="Nat. Plants">
        <title>Whole-genome landscape of Medicago truncatula symbiotic genes.</title>
        <authorList>
            <person name="Pecrix Y."/>
            <person name="Gamas P."/>
            <person name="Carrere S."/>
        </authorList>
    </citation>
    <scope>NUCLEOTIDE SEQUENCE</scope>
    <source>
        <tissue evidence="1">Leaves</tissue>
    </source>
</reference>
<accession>A0A396HTB0</accession>
<name>A0A396HTB0_MEDTR</name>
<proteinExistence type="predicted"/>